<accession>A0AAD5WXS9</accession>
<sequence>MPSRAPLRSARPEAETSNHQQRRTTAEHAELDKDNQQTTVPEHGYSHDMHNSQASPSVPSQTHGSMQPSMPASTPYSVPAPAFAPSAFPPLDFPGPASPEPLFAPRAFSMSAPTAGSNPRAAPSAYGVQPPLMLSMPAGQPPLTFPDGSVRLANGMTLEEAMGQNTRDNTETLIINDEHFELVWDELVAKSSGNIPRGTDDYPLDPAQQQALTKQVMDAIMSTDEAIGVSRKKDGDHPSYQRASKMDPFLLMLKSRKILHNIRDIMRGETGLEPVVTMPAVNTQGSFSALLEKCCEGFSQNKNIFKQATDHPFLPRFLLDPEKETSKKKANEHSNRLKGSRLSREMQARAARQAKRGASPTTTSAKRARLANKSPPSATKHHRHSPGDAAGSGEESRFSSNDGNTTTTTTAAMHHQPMQPEGVGRDNMYSLPAPDGAFLIPQDTSGMGFGGHQQRGFQNNNTVGTGGNCSPSATAADPVLPTAAPGITAAQDGQDGSASPTQEDWAFFDNFLAENNPGLPIEDGAIGVAAGLGLNIEEEEEEEGVGWDGSLEDRST</sequence>
<feature type="region of interest" description="Disordered" evidence="1">
    <location>
        <begin position="537"/>
        <end position="556"/>
    </location>
</feature>
<proteinExistence type="predicted"/>
<dbReference type="AlphaFoldDB" id="A0AAD5WXS9"/>
<feature type="compositionally biased region" description="Polar residues" evidence="1">
    <location>
        <begin position="51"/>
        <end position="76"/>
    </location>
</feature>
<protein>
    <submittedName>
        <fullName evidence="2">Uncharacterized protein</fullName>
    </submittedName>
</protein>
<organism evidence="2 3">
    <name type="scientific">Zalerion maritima</name>
    <dbReference type="NCBI Taxonomy" id="339359"/>
    <lineage>
        <taxon>Eukaryota</taxon>
        <taxon>Fungi</taxon>
        <taxon>Dikarya</taxon>
        <taxon>Ascomycota</taxon>
        <taxon>Pezizomycotina</taxon>
        <taxon>Sordariomycetes</taxon>
        <taxon>Lulworthiomycetidae</taxon>
        <taxon>Lulworthiales</taxon>
        <taxon>Lulworthiaceae</taxon>
        <taxon>Zalerion</taxon>
    </lineage>
</organism>
<evidence type="ECO:0000256" key="1">
    <source>
        <dbReference type="SAM" id="MobiDB-lite"/>
    </source>
</evidence>
<evidence type="ECO:0000313" key="2">
    <source>
        <dbReference type="EMBL" id="KAJ2906809.1"/>
    </source>
</evidence>
<feature type="compositionally biased region" description="Basic and acidic residues" evidence="1">
    <location>
        <begin position="24"/>
        <end position="35"/>
    </location>
</feature>
<feature type="compositionally biased region" description="Basic and acidic residues" evidence="1">
    <location>
        <begin position="321"/>
        <end position="335"/>
    </location>
</feature>
<reference evidence="2" key="1">
    <citation type="submission" date="2022-07" db="EMBL/GenBank/DDBJ databases">
        <title>Draft genome sequence of Zalerion maritima ATCC 34329, a (micro)plastics degrading marine fungus.</title>
        <authorList>
            <person name="Paco A."/>
            <person name="Goncalves M.F.M."/>
            <person name="Rocha-Santos T.A.P."/>
            <person name="Alves A."/>
        </authorList>
    </citation>
    <scope>NUCLEOTIDE SEQUENCE</scope>
    <source>
        <strain evidence="2">ATCC 34329</strain>
    </source>
</reference>
<feature type="compositionally biased region" description="Polar residues" evidence="1">
    <location>
        <begin position="455"/>
        <end position="473"/>
    </location>
</feature>
<keyword evidence="3" id="KW-1185">Reference proteome</keyword>
<dbReference type="Proteomes" id="UP001201980">
    <property type="component" value="Unassembled WGS sequence"/>
</dbReference>
<dbReference type="EMBL" id="JAKWBI020000009">
    <property type="protein sequence ID" value="KAJ2906809.1"/>
    <property type="molecule type" value="Genomic_DNA"/>
</dbReference>
<evidence type="ECO:0000313" key="3">
    <source>
        <dbReference type="Proteomes" id="UP001201980"/>
    </source>
</evidence>
<feature type="region of interest" description="Disordered" evidence="1">
    <location>
        <begin position="1"/>
        <end position="77"/>
    </location>
</feature>
<comment type="caution">
    <text evidence="2">The sequence shown here is derived from an EMBL/GenBank/DDBJ whole genome shotgun (WGS) entry which is preliminary data.</text>
</comment>
<name>A0AAD5WXS9_9PEZI</name>
<feature type="region of interest" description="Disordered" evidence="1">
    <location>
        <begin position="321"/>
        <end position="473"/>
    </location>
</feature>
<gene>
    <name evidence="2" type="ORF">MKZ38_010800</name>
</gene>